<dbReference type="Pfam" id="PF00440">
    <property type="entry name" value="TetR_N"/>
    <property type="match status" value="1"/>
</dbReference>
<dbReference type="PANTHER" id="PTHR30055">
    <property type="entry name" value="HTH-TYPE TRANSCRIPTIONAL REGULATOR RUTR"/>
    <property type="match status" value="1"/>
</dbReference>
<dbReference type="InterPro" id="IPR001647">
    <property type="entry name" value="HTH_TetR"/>
</dbReference>
<keyword evidence="1" id="KW-0805">Transcription regulation</keyword>
<accession>A0A8J3UWA5</accession>
<evidence type="ECO:0000256" key="4">
    <source>
        <dbReference type="PROSITE-ProRule" id="PRU00335"/>
    </source>
</evidence>
<dbReference type="EMBL" id="BOOR01000004">
    <property type="protein sequence ID" value="GII51895.1"/>
    <property type="molecule type" value="Genomic_DNA"/>
</dbReference>
<dbReference type="SUPFAM" id="SSF48498">
    <property type="entry name" value="Tetracyclin repressor-like, C-terminal domain"/>
    <property type="match status" value="1"/>
</dbReference>
<evidence type="ECO:0000313" key="6">
    <source>
        <dbReference type="EMBL" id="GII51895.1"/>
    </source>
</evidence>
<dbReference type="GO" id="GO:0003700">
    <property type="term" value="F:DNA-binding transcription factor activity"/>
    <property type="evidence" value="ECO:0007669"/>
    <property type="project" value="TreeGrafter"/>
</dbReference>
<dbReference type="AlphaFoldDB" id="A0A8J3UWA5"/>
<dbReference type="Proteomes" id="UP000605992">
    <property type="component" value="Unassembled WGS sequence"/>
</dbReference>
<dbReference type="PRINTS" id="PR00455">
    <property type="entry name" value="HTHTETR"/>
</dbReference>
<evidence type="ECO:0000256" key="1">
    <source>
        <dbReference type="ARBA" id="ARBA00023015"/>
    </source>
</evidence>
<evidence type="ECO:0000256" key="3">
    <source>
        <dbReference type="ARBA" id="ARBA00023163"/>
    </source>
</evidence>
<protein>
    <submittedName>
        <fullName evidence="6">TetR family transcriptional regulator</fullName>
    </submittedName>
</protein>
<gene>
    <name evidence="6" type="ORF">Pth03_02840</name>
</gene>
<dbReference type="Pfam" id="PF21597">
    <property type="entry name" value="TetR_C_43"/>
    <property type="match status" value="1"/>
</dbReference>
<keyword evidence="7" id="KW-1185">Reference proteome</keyword>
<comment type="caution">
    <text evidence="6">The sequence shown here is derived from an EMBL/GenBank/DDBJ whole genome shotgun (WGS) entry which is preliminary data.</text>
</comment>
<dbReference type="InterPro" id="IPR023772">
    <property type="entry name" value="DNA-bd_HTH_TetR-type_CS"/>
</dbReference>
<feature type="domain" description="HTH tetR-type" evidence="5">
    <location>
        <begin position="14"/>
        <end position="73"/>
    </location>
</feature>
<dbReference type="Gene3D" id="1.10.357.10">
    <property type="entry name" value="Tetracycline Repressor, domain 2"/>
    <property type="match status" value="1"/>
</dbReference>
<dbReference type="InterPro" id="IPR036271">
    <property type="entry name" value="Tet_transcr_reg_TetR-rel_C_sf"/>
</dbReference>
<dbReference type="GO" id="GO:0000976">
    <property type="term" value="F:transcription cis-regulatory region binding"/>
    <property type="evidence" value="ECO:0007669"/>
    <property type="project" value="TreeGrafter"/>
</dbReference>
<evidence type="ECO:0000259" key="5">
    <source>
        <dbReference type="PROSITE" id="PS50977"/>
    </source>
</evidence>
<sequence>MSMAEERPPRADALRNRAKILDAAEAVFAAQGLSASTEDVARRAGVGIGTVFRHFPTKDALIEAVFLGRVRTLAAKAEALSEAEAGPALFAFFAYAVEQAATQNAYADVLAEAASAAAPAGEGSPREPGASPVGAELASALEALLERAQRAGAVRSDIGAPELMALLIGASRAAERVGPDVRNRTLAIMFDGLRPLR</sequence>
<name>A0A8J3UWA5_9ACTN</name>
<dbReference type="InterPro" id="IPR050109">
    <property type="entry name" value="HTH-type_TetR-like_transc_reg"/>
</dbReference>
<dbReference type="SUPFAM" id="SSF46689">
    <property type="entry name" value="Homeodomain-like"/>
    <property type="match status" value="1"/>
</dbReference>
<proteinExistence type="predicted"/>
<reference evidence="6" key="1">
    <citation type="submission" date="2021-01" db="EMBL/GenBank/DDBJ databases">
        <title>Whole genome shotgun sequence of Planotetraspora thailandica NBRC 104271.</title>
        <authorList>
            <person name="Komaki H."/>
            <person name="Tamura T."/>
        </authorList>
    </citation>
    <scope>NUCLEOTIDE SEQUENCE</scope>
    <source>
        <strain evidence="6">NBRC 104271</strain>
    </source>
</reference>
<evidence type="ECO:0000256" key="2">
    <source>
        <dbReference type="ARBA" id="ARBA00023125"/>
    </source>
</evidence>
<dbReference type="InterPro" id="IPR049445">
    <property type="entry name" value="TetR_SbtR-like_C"/>
</dbReference>
<evidence type="ECO:0000313" key="7">
    <source>
        <dbReference type="Proteomes" id="UP000605992"/>
    </source>
</evidence>
<dbReference type="PANTHER" id="PTHR30055:SF234">
    <property type="entry name" value="HTH-TYPE TRANSCRIPTIONAL REGULATOR BETI"/>
    <property type="match status" value="1"/>
</dbReference>
<keyword evidence="3" id="KW-0804">Transcription</keyword>
<dbReference type="PROSITE" id="PS01081">
    <property type="entry name" value="HTH_TETR_1"/>
    <property type="match status" value="1"/>
</dbReference>
<dbReference type="PROSITE" id="PS50977">
    <property type="entry name" value="HTH_TETR_2"/>
    <property type="match status" value="1"/>
</dbReference>
<keyword evidence="2 4" id="KW-0238">DNA-binding</keyword>
<feature type="DNA-binding region" description="H-T-H motif" evidence="4">
    <location>
        <begin position="36"/>
        <end position="55"/>
    </location>
</feature>
<organism evidence="6 7">
    <name type="scientific">Planotetraspora thailandica</name>
    <dbReference type="NCBI Taxonomy" id="487172"/>
    <lineage>
        <taxon>Bacteria</taxon>
        <taxon>Bacillati</taxon>
        <taxon>Actinomycetota</taxon>
        <taxon>Actinomycetes</taxon>
        <taxon>Streptosporangiales</taxon>
        <taxon>Streptosporangiaceae</taxon>
        <taxon>Planotetraspora</taxon>
    </lineage>
</organism>
<dbReference type="InterPro" id="IPR009057">
    <property type="entry name" value="Homeodomain-like_sf"/>
</dbReference>